<comment type="function">
    <text evidence="8">The phosphoenolpyruvate-dependent sugar phosphotransferase system (PTS), a major carbohydrate active -transport system, catalyzes the phosphorylation of incoming sugar substrates concomitant with their translocation across the cell membrane.</text>
</comment>
<evidence type="ECO:0000256" key="7">
    <source>
        <dbReference type="ARBA" id="ARBA00023136"/>
    </source>
</evidence>
<evidence type="ECO:0000256" key="3">
    <source>
        <dbReference type="ARBA" id="ARBA00022475"/>
    </source>
</evidence>
<dbReference type="Pfam" id="PF02378">
    <property type="entry name" value="PTS_EIIC"/>
    <property type="match status" value="1"/>
</dbReference>
<protein>
    <recommendedName>
        <fullName evidence="8">Permease IIC component</fullName>
    </recommendedName>
</protein>
<evidence type="ECO:0000256" key="8">
    <source>
        <dbReference type="PIRNR" id="PIRNR006351"/>
    </source>
</evidence>
<evidence type="ECO:0000256" key="1">
    <source>
        <dbReference type="ARBA" id="ARBA00004651"/>
    </source>
</evidence>
<dbReference type="PANTHER" id="PTHR33989">
    <property type="match status" value="1"/>
</dbReference>
<dbReference type="GO" id="GO:1901264">
    <property type="term" value="P:carbohydrate derivative transport"/>
    <property type="evidence" value="ECO:0007669"/>
    <property type="project" value="TreeGrafter"/>
</dbReference>
<dbReference type="PANTHER" id="PTHR33989:SF4">
    <property type="entry name" value="PTS SYSTEM N,N'-DIACETYLCHITOBIOSE-SPECIFIC EIIC COMPONENT"/>
    <property type="match status" value="1"/>
</dbReference>
<dbReference type="PROSITE" id="PS51105">
    <property type="entry name" value="PTS_EIIC_TYPE_3"/>
    <property type="match status" value="1"/>
</dbReference>
<feature type="transmembrane region" description="Helical" evidence="9">
    <location>
        <begin position="381"/>
        <end position="409"/>
    </location>
</feature>
<dbReference type="PIRSF" id="PIRSF006351">
    <property type="entry name" value="PTS_EIIC-Cellobiose"/>
    <property type="match status" value="1"/>
</dbReference>
<feature type="transmembrane region" description="Helical" evidence="9">
    <location>
        <begin position="212"/>
        <end position="236"/>
    </location>
</feature>
<dbReference type="AlphaFoldDB" id="A0A4R3Z3L7"/>
<comment type="caution">
    <text evidence="11">The sequence shown here is derived from an EMBL/GenBank/DDBJ whole genome shotgun (WGS) entry which is preliminary data.</text>
</comment>
<feature type="transmembrane region" description="Helical" evidence="9">
    <location>
        <begin position="284"/>
        <end position="306"/>
    </location>
</feature>
<keyword evidence="3 8" id="KW-1003">Cell membrane</keyword>
<dbReference type="InterPro" id="IPR003352">
    <property type="entry name" value="PTS_EIIC"/>
</dbReference>
<dbReference type="Proteomes" id="UP000295515">
    <property type="component" value="Unassembled WGS sequence"/>
</dbReference>
<feature type="transmembrane region" description="Helical" evidence="9">
    <location>
        <begin position="31"/>
        <end position="56"/>
    </location>
</feature>
<dbReference type="GO" id="GO:0008982">
    <property type="term" value="F:protein-N(PI)-phosphohistidine-sugar phosphotransferase activity"/>
    <property type="evidence" value="ECO:0007669"/>
    <property type="project" value="UniProtKB-UniRule"/>
</dbReference>
<organism evidence="11 12">
    <name type="scientific">Longibaculum muris</name>
    <dbReference type="NCBI Taxonomy" id="1796628"/>
    <lineage>
        <taxon>Bacteria</taxon>
        <taxon>Bacillati</taxon>
        <taxon>Bacillota</taxon>
        <taxon>Erysipelotrichia</taxon>
        <taxon>Erysipelotrichales</taxon>
        <taxon>Coprobacillaceae</taxon>
        <taxon>Longibaculum</taxon>
    </lineage>
</organism>
<evidence type="ECO:0000256" key="6">
    <source>
        <dbReference type="ARBA" id="ARBA00022989"/>
    </source>
</evidence>
<keyword evidence="4 8" id="KW-0762">Sugar transport</keyword>
<dbReference type="InterPro" id="IPR004796">
    <property type="entry name" value="PTS_IIC_cello"/>
</dbReference>
<sequence>MQKFMDKMENVLAPLATKVGGNRILKAVSTAFNMIMPLIIIGAIFSLVSTLSIGGYQAFLQSSGIGKILALVGKFTTDLMALYVAFAAGYAYVRNEGMNNDAIPSGLLSVLAFFIMTPLTEVMINEVPTTVLSFDYLGSKGLFTALLVGLLVGFIYTFVTKKGWVIKMPDGVPPTVAKSFSALIPGFVITGIFLVINGIFNALTGATFSEWLYSVLAAPLSALSGSVITFLVLLFICQVFWFFGIHGGQVTIPFMMILFMQAGVENQAAFGTGQPMQNIVTVGFLYFLMLGGAGNTMGLALDMLLFSKSKRYKSLGKLCILPSICNINEPVIFGMPIILNPVMAIPFLLVPQITAIITYFAMNLGLVSLPRIALGATGTPLILDGWMIAGLSGIILEVILIALTAIIYYPFFRVQDHMACQEEGISE</sequence>
<feature type="transmembrane region" description="Helical" evidence="9">
    <location>
        <begin position="180"/>
        <end position="200"/>
    </location>
</feature>
<dbReference type="GO" id="GO:0005886">
    <property type="term" value="C:plasma membrane"/>
    <property type="evidence" value="ECO:0007669"/>
    <property type="project" value="UniProtKB-SubCell"/>
</dbReference>
<reference evidence="11 12" key="1">
    <citation type="submission" date="2019-03" db="EMBL/GenBank/DDBJ databases">
        <title>Genomic Encyclopedia of Type Strains, Phase IV (KMG-IV): sequencing the most valuable type-strain genomes for metagenomic binning, comparative biology and taxonomic classification.</title>
        <authorList>
            <person name="Goeker M."/>
        </authorList>
    </citation>
    <scope>NUCLEOTIDE SEQUENCE [LARGE SCALE GENOMIC DNA]</scope>
    <source>
        <strain evidence="11 12">DSM 29487</strain>
    </source>
</reference>
<dbReference type="EMBL" id="SMCQ01000012">
    <property type="protein sequence ID" value="TCV98514.1"/>
    <property type="molecule type" value="Genomic_DNA"/>
</dbReference>
<feature type="transmembrane region" description="Helical" evidence="9">
    <location>
        <begin position="243"/>
        <end position="264"/>
    </location>
</feature>
<keyword evidence="2 8" id="KW-0813">Transport</keyword>
<feature type="domain" description="PTS EIIC type-3" evidence="10">
    <location>
        <begin position="8"/>
        <end position="411"/>
    </location>
</feature>
<dbReference type="InterPro" id="IPR051088">
    <property type="entry name" value="PTS_Sugar-EIIC/EIIB"/>
</dbReference>
<dbReference type="InterPro" id="IPR004501">
    <property type="entry name" value="PTS_EIIC_3"/>
</dbReference>
<evidence type="ECO:0000259" key="10">
    <source>
        <dbReference type="PROSITE" id="PS51105"/>
    </source>
</evidence>
<name>A0A4R3Z3L7_9FIRM</name>
<feature type="transmembrane region" description="Helical" evidence="9">
    <location>
        <begin position="136"/>
        <end position="159"/>
    </location>
</feature>
<evidence type="ECO:0000256" key="9">
    <source>
        <dbReference type="SAM" id="Phobius"/>
    </source>
</evidence>
<keyword evidence="6 9" id="KW-1133">Transmembrane helix</keyword>
<dbReference type="NCBIfam" id="TIGR00410">
    <property type="entry name" value="lacE"/>
    <property type="match status" value="1"/>
</dbReference>
<proteinExistence type="predicted"/>
<gene>
    <name evidence="11" type="ORF">EDD60_1129</name>
</gene>
<evidence type="ECO:0000256" key="2">
    <source>
        <dbReference type="ARBA" id="ARBA00022448"/>
    </source>
</evidence>
<accession>A0A4R3Z3L7</accession>
<evidence type="ECO:0000313" key="12">
    <source>
        <dbReference type="Proteomes" id="UP000295515"/>
    </source>
</evidence>
<keyword evidence="7 8" id="KW-0472">Membrane</keyword>
<evidence type="ECO:0000313" key="11">
    <source>
        <dbReference type="EMBL" id="TCV98514.1"/>
    </source>
</evidence>
<evidence type="ECO:0000256" key="4">
    <source>
        <dbReference type="ARBA" id="ARBA00022597"/>
    </source>
</evidence>
<keyword evidence="5 9" id="KW-0812">Transmembrane</keyword>
<feature type="transmembrane region" description="Helical" evidence="9">
    <location>
        <begin position="68"/>
        <end position="93"/>
    </location>
</feature>
<dbReference type="GeneID" id="98915565"/>
<comment type="subcellular location">
    <subcellularLocation>
        <location evidence="1">Cell membrane</location>
        <topology evidence="1">Multi-pass membrane protein</topology>
    </subcellularLocation>
</comment>
<dbReference type="RefSeq" id="WP_066450257.1">
    <property type="nucleotide sequence ID" value="NZ_JANKBF010000007.1"/>
</dbReference>
<feature type="transmembrane region" description="Helical" evidence="9">
    <location>
        <begin position="105"/>
        <end position="124"/>
    </location>
</feature>
<feature type="transmembrane region" description="Helical" evidence="9">
    <location>
        <begin position="345"/>
        <end position="369"/>
    </location>
</feature>
<dbReference type="GO" id="GO:0009401">
    <property type="term" value="P:phosphoenolpyruvate-dependent sugar phosphotransferase system"/>
    <property type="evidence" value="ECO:0007669"/>
    <property type="project" value="InterPro"/>
</dbReference>
<keyword evidence="12" id="KW-1185">Reference proteome</keyword>
<evidence type="ECO:0000256" key="5">
    <source>
        <dbReference type="ARBA" id="ARBA00022692"/>
    </source>
</evidence>